<protein>
    <recommendedName>
        <fullName evidence="1">AMP-dependent synthetase/ligase domain-containing protein</fullName>
    </recommendedName>
</protein>
<dbReference type="Pfam" id="PF00501">
    <property type="entry name" value="AMP-binding"/>
    <property type="match status" value="1"/>
</dbReference>
<evidence type="ECO:0000259" key="1">
    <source>
        <dbReference type="Pfam" id="PF00501"/>
    </source>
</evidence>
<evidence type="ECO:0000313" key="3">
    <source>
        <dbReference type="Proteomes" id="UP000656042"/>
    </source>
</evidence>
<dbReference type="InterPro" id="IPR042099">
    <property type="entry name" value="ANL_N_sf"/>
</dbReference>
<accession>A0A8J3BW19</accession>
<reference evidence="2" key="2">
    <citation type="submission" date="2020-09" db="EMBL/GenBank/DDBJ databases">
        <authorList>
            <person name="Sun Q."/>
            <person name="Zhou Y."/>
        </authorList>
    </citation>
    <scope>NUCLEOTIDE SEQUENCE</scope>
    <source>
        <strain evidence="2">CGMCC 4.7299</strain>
    </source>
</reference>
<gene>
    <name evidence="2" type="ORF">GCM10012284_04680</name>
</gene>
<proteinExistence type="predicted"/>
<sequence>MTAIEGVRREDRQESVPAGLEQLVQRVATLPALREKYRGMLGSAMPALADVPVLTKDEMRMALDDLVERARDAEFGAYVYGSGGTTSAPKLSLIPSDMFVPDIVRRWRPLDPGDVLVNMNTPGRLWSSHNFFNALAHDLGAVTVPLGSVERDELNDWLDFCERVKVTAMDGTPTHIAHMLEFCADTGRRPPEFRKLLWTGEPYSERATQLVAQLLPDADVYGIYGSTETWVIGHNGPDCPTDTFHVLPYQHIELDDGVVLVTNTHPRCLNPVLRYRVGDRGEFVACPCGDGTALHLTGRDDPQMKFVSVLVTPREIADVALDDPEVRDAQIVVYRHGTPTEHMQVRVVATPGCPAEALRERLRARILTRVYRLGWAVGSAPESFDVQVVEALAVNPRTYKTPLLVQET</sequence>
<dbReference type="AlphaFoldDB" id="A0A8J3BW19"/>
<dbReference type="Proteomes" id="UP000656042">
    <property type="component" value="Unassembled WGS sequence"/>
</dbReference>
<name>A0A8J3BW19_9ACTN</name>
<comment type="caution">
    <text evidence="2">The sequence shown here is derived from an EMBL/GenBank/DDBJ whole genome shotgun (WGS) entry which is preliminary data.</text>
</comment>
<dbReference type="RefSeq" id="WP_189077318.1">
    <property type="nucleotide sequence ID" value="NZ_BMMX01000001.1"/>
</dbReference>
<dbReference type="SUPFAM" id="SSF56801">
    <property type="entry name" value="Acetyl-CoA synthetase-like"/>
    <property type="match status" value="1"/>
</dbReference>
<organism evidence="2 3">
    <name type="scientific">Mangrovihabitans endophyticus</name>
    <dbReference type="NCBI Taxonomy" id="1751298"/>
    <lineage>
        <taxon>Bacteria</taxon>
        <taxon>Bacillati</taxon>
        <taxon>Actinomycetota</taxon>
        <taxon>Actinomycetes</taxon>
        <taxon>Micromonosporales</taxon>
        <taxon>Micromonosporaceae</taxon>
        <taxon>Mangrovihabitans</taxon>
    </lineage>
</organism>
<dbReference type="EMBL" id="BMMX01000001">
    <property type="protein sequence ID" value="GGK73822.1"/>
    <property type="molecule type" value="Genomic_DNA"/>
</dbReference>
<reference evidence="2" key="1">
    <citation type="journal article" date="2014" name="Int. J. Syst. Evol. Microbiol.">
        <title>Complete genome sequence of Corynebacterium casei LMG S-19264T (=DSM 44701T), isolated from a smear-ripened cheese.</title>
        <authorList>
            <consortium name="US DOE Joint Genome Institute (JGI-PGF)"/>
            <person name="Walter F."/>
            <person name="Albersmeier A."/>
            <person name="Kalinowski J."/>
            <person name="Ruckert C."/>
        </authorList>
    </citation>
    <scope>NUCLEOTIDE SEQUENCE</scope>
    <source>
        <strain evidence="2">CGMCC 4.7299</strain>
    </source>
</reference>
<feature type="domain" description="AMP-dependent synthetase/ligase" evidence="1">
    <location>
        <begin position="68"/>
        <end position="238"/>
    </location>
</feature>
<dbReference type="PANTHER" id="PTHR43845:SF1">
    <property type="entry name" value="BLR5969 PROTEIN"/>
    <property type="match status" value="1"/>
</dbReference>
<dbReference type="PANTHER" id="PTHR43845">
    <property type="entry name" value="BLR5969 PROTEIN"/>
    <property type="match status" value="1"/>
</dbReference>
<dbReference type="Gene3D" id="3.40.50.12780">
    <property type="entry name" value="N-terminal domain of ligase-like"/>
    <property type="match status" value="1"/>
</dbReference>
<dbReference type="InterPro" id="IPR000873">
    <property type="entry name" value="AMP-dep_synth/lig_dom"/>
</dbReference>
<keyword evidence="3" id="KW-1185">Reference proteome</keyword>
<evidence type="ECO:0000313" key="2">
    <source>
        <dbReference type="EMBL" id="GGK73822.1"/>
    </source>
</evidence>